<evidence type="ECO:0000313" key="4">
    <source>
        <dbReference type="EMBL" id="QSQ27890.1"/>
    </source>
</evidence>
<gene>
    <name evidence="4" type="ORF">JY651_24635</name>
</gene>
<dbReference type="PROSITE" id="PS00893">
    <property type="entry name" value="NUDIX_BOX"/>
    <property type="match status" value="1"/>
</dbReference>
<dbReference type="RefSeq" id="WP_206729404.1">
    <property type="nucleotide sequence ID" value="NZ_CP071090.1"/>
</dbReference>
<dbReference type="PANTHER" id="PTHR43736:SF1">
    <property type="entry name" value="DIHYDRONEOPTERIN TRIPHOSPHATE DIPHOSPHATASE"/>
    <property type="match status" value="1"/>
</dbReference>
<dbReference type="InterPro" id="IPR015797">
    <property type="entry name" value="NUDIX_hydrolase-like_dom_sf"/>
</dbReference>
<reference evidence="4 5" key="1">
    <citation type="submission" date="2021-02" db="EMBL/GenBank/DDBJ databases">
        <title>De Novo genome assembly of isolated myxobacteria.</title>
        <authorList>
            <person name="Stevens D.C."/>
        </authorList>
    </citation>
    <scope>NUCLEOTIDE SEQUENCE [LARGE SCALE GENOMIC DNA]</scope>
    <source>
        <strain evidence="5">SCPEA02</strain>
    </source>
</reference>
<organism evidence="4 5">
    <name type="scientific">Pyxidicoccus parkwayensis</name>
    <dbReference type="NCBI Taxonomy" id="2813578"/>
    <lineage>
        <taxon>Bacteria</taxon>
        <taxon>Pseudomonadati</taxon>
        <taxon>Myxococcota</taxon>
        <taxon>Myxococcia</taxon>
        <taxon>Myxococcales</taxon>
        <taxon>Cystobacterineae</taxon>
        <taxon>Myxococcaceae</taxon>
        <taxon>Pyxidicoccus</taxon>
    </lineage>
</organism>
<sequence>MAEYRNPKPTVDCIIELPGERIVLIRRKNPPVGWALPGGFVDEGEALHTAAAREALEETGLTVKLLEQFFTYSDPKRDPRQHTISTVYLATAEGEPKGADDAAEARTFPLDALPQDLCFDHGTILSDYRTYKRTGQRRKL</sequence>
<protein>
    <submittedName>
        <fullName evidence="4">NUDIX hydrolase</fullName>
    </submittedName>
</protein>
<accession>A0ABX7PBR8</accession>
<dbReference type="InterPro" id="IPR000086">
    <property type="entry name" value="NUDIX_hydrolase_dom"/>
</dbReference>
<dbReference type="PROSITE" id="PS51462">
    <property type="entry name" value="NUDIX"/>
    <property type="match status" value="1"/>
</dbReference>
<comment type="similarity">
    <text evidence="2">Belongs to the Nudix hydrolase family.</text>
</comment>
<dbReference type="EMBL" id="CP071090">
    <property type="protein sequence ID" value="QSQ27890.1"/>
    <property type="molecule type" value="Genomic_DNA"/>
</dbReference>
<dbReference type="PANTHER" id="PTHR43736">
    <property type="entry name" value="ADP-RIBOSE PYROPHOSPHATASE"/>
    <property type="match status" value="1"/>
</dbReference>
<name>A0ABX7PBR8_9BACT</name>
<dbReference type="Proteomes" id="UP000662747">
    <property type="component" value="Chromosome"/>
</dbReference>
<dbReference type="SUPFAM" id="SSF55811">
    <property type="entry name" value="Nudix"/>
    <property type="match status" value="1"/>
</dbReference>
<dbReference type="GO" id="GO:0016787">
    <property type="term" value="F:hydrolase activity"/>
    <property type="evidence" value="ECO:0007669"/>
    <property type="project" value="UniProtKB-KW"/>
</dbReference>
<evidence type="ECO:0000313" key="5">
    <source>
        <dbReference type="Proteomes" id="UP000662747"/>
    </source>
</evidence>
<dbReference type="PRINTS" id="PR00502">
    <property type="entry name" value="NUDIXFAMILY"/>
</dbReference>
<proteinExistence type="inferred from homology"/>
<dbReference type="InterPro" id="IPR020084">
    <property type="entry name" value="NUDIX_hydrolase_CS"/>
</dbReference>
<evidence type="ECO:0000256" key="1">
    <source>
        <dbReference type="ARBA" id="ARBA00022801"/>
    </source>
</evidence>
<keyword evidence="5" id="KW-1185">Reference proteome</keyword>
<dbReference type="InterPro" id="IPR020476">
    <property type="entry name" value="Nudix_hydrolase"/>
</dbReference>
<dbReference type="CDD" id="cd18873">
    <property type="entry name" value="NUDIX_NadM_like"/>
    <property type="match status" value="1"/>
</dbReference>
<evidence type="ECO:0000256" key="2">
    <source>
        <dbReference type="RuleBase" id="RU003476"/>
    </source>
</evidence>
<feature type="domain" description="Nudix hydrolase" evidence="3">
    <location>
        <begin position="6"/>
        <end position="131"/>
    </location>
</feature>
<evidence type="ECO:0000259" key="3">
    <source>
        <dbReference type="PROSITE" id="PS51462"/>
    </source>
</evidence>
<keyword evidence="1 2" id="KW-0378">Hydrolase</keyword>
<dbReference type="Gene3D" id="3.90.79.10">
    <property type="entry name" value="Nucleoside Triphosphate Pyrophosphohydrolase"/>
    <property type="match status" value="1"/>
</dbReference>
<dbReference type="Pfam" id="PF00293">
    <property type="entry name" value="NUDIX"/>
    <property type="match status" value="1"/>
</dbReference>